<evidence type="ECO:0000313" key="5">
    <source>
        <dbReference type="Proteomes" id="UP001154282"/>
    </source>
</evidence>
<keyword evidence="2" id="KW-0460">Magnesium</keyword>
<dbReference type="Gene3D" id="1.50.10.160">
    <property type="match status" value="1"/>
</dbReference>
<sequence>MHSSLLSSSISTNHGTILTTTELNGTTTVEPGALTQLISATGDPKERIKKLFQKLELSASPYDTAWVAMVPSPAAAASSAPSFPGCLSWILKNQHSDGSWSLQPVHTRDPTLMKDALSSTLACILALKRWGIGLVTTTFTTV</sequence>
<name>A0AAV0JIB7_9ROSI</name>
<keyword evidence="3" id="KW-0456">Lyase</keyword>
<dbReference type="GO" id="GO:0010333">
    <property type="term" value="F:terpene synthase activity"/>
    <property type="evidence" value="ECO:0007669"/>
    <property type="project" value="InterPro"/>
</dbReference>
<evidence type="ECO:0000256" key="1">
    <source>
        <dbReference type="ARBA" id="ARBA00001946"/>
    </source>
</evidence>
<reference evidence="4" key="1">
    <citation type="submission" date="2022-08" db="EMBL/GenBank/DDBJ databases">
        <authorList>
            <person name="Gutierrez-Valencia J."/>
        </authorList>
    </citation>
    <scope>NUCLEOTIDE SEQUENCE</scope>
</reference>
<comment type="cofactor">
    <cofactor evidence="1">
        <name>Mg(2+)</name>
        <dbReference type="ChEBI" id="CHEBI:18420"/>
    </cofactor>
</comment>
<keyword evidence="5" id="KW-1185">Reference proteome</keyword>
<dbReference type="GO" id="GO:0000287">
    <property type="term" value="F:magnesium ion binding"/>
    <property type="evidence" value="ECO:0007669"/>
    <property type="project" value="TreeGrafter"/>
</dbReference>
<evidence type="ECO:0000256" key="2">
    <source>
        <dbReference type="ARBA" id="ARBA00022842"/>
    </source>
</evidence>
<dbReference type="InterPro" id="IPR050148">
    <property type="entry name" value="Terpene_synthase-like"/>
</dbReference>
<gene>
    <name evidence="4" type="ORF">LITE_LOCUS13921</name>
</gene>
<proteinExistence type="predicted"/>
<dbReference type="GO" id="GO:0016102">
    <property type="term" value="P:diterpenoid biosynthetic process"/>
    <property type="evidence" value="ECO:0007669"/>
    <property type="project" value="TreeGrafter"/>
</dbReference>
<organism evidence="4 5">
    <name type="scientific">Linum tenue</name>
    <dbReference type="NCBI Taxonomy" id="586396"/>
    <lineage>
        <taxon>Eukaryota</taxon>
        <taxon>Viridiplantae</taxon>
        <taxon>Streptophyta</taxon>
        <taxon>Embryophyta</taxon>
        <taxon>Tracheophyta</taxon>
        <taxon>Spermatophyta</taxon>
        <taxon>Magnoliopsida</taxon>
        <taxon>eudicotyledons</taxon>
        <taxon>Gunneridae</taxon>
        <taxon>Pentapetalae</taxon>
        <taxon>rosids</taxon>
        <taxon>fabids</taxon>
        <taxon>Malpighiales</taxon>
        <taxon>Linaceae</taxon>
        <taxon>Linum</taxon>
    </lineage>
</organism>
<dbReference type="PANTHER" id="PTHR31739">
    <property type="entry name" value="ENT-COPALYL DIPHOSPHATE SYNTHASE, CHLOROPLASTIC"/>
    <property type="match status" value="1"/>
</dbReference>
<dbReference type="PANTHER" id="PTHR31739:SF3">
    <property type="entry name" value="ENT-KAUR-16-ENE SYNTHASE, CHLOROPLASTIC"/>
    <property type="match status" value="1"/>
</dbReference>
<accession>A0AAV0JIB7</accession>
<protein>
    <submittedName>
        <fullName evidence="4">Uncharacterized protein</fullName>
    </submittedName>
</protein>
<evidence type="ECO:0000256" key="3">
    <source>
        <dbReference type="ARBA" id="ARBA00023239"/>
    </source>
</evidence>
<evidence type="ECO:0000313" key="4">
    <source>
        <dbReference type="EMBL" id="CAI0408356.1"/>
    </source>
</evidence>
<dbReference type="SUPFAM" id="SSF48239">
    <property type="entry name" value="Terpenoid cyclases/Protein prenyltransferases"/>
    <property type="match status" value="1"/>
</dbReference>
<dbReference type="Proteomes" id="UP001154282">
    <property type="component" value="Unassembled WGS sequence"/>
</dbReference>
<dbReference type="EMBL" id="CAMGYJ010000005">
    <property type="protein sequence ID" value="CAI0408356.1"/>
    <property type="molecule type" value="Genomic_DNA"/>
</dbReference>
<comment type="caution">
    <text evidence="4">The sequence shown here is derived from an EMBL/GenBank/DDBJ whole genome shotgun (WGS) entry which is preliminary data.</text>
</comment>
<dbReference type="InterPro" id="IPR008930">
    <property type="entry name" value="Terpenoid_cyclase/PrenylTrfase"/>
</dbReference>
<dbReference type="AlphaFoldDB" id="A0AAV0JIB7"/>